<dbReference type="KEGG" id="dmm:dnm_087320"/>
<dbReference type="AlphaFoldDB" id="A0A975BVM5"/>
<keyword evidence="1" id="KW-0472">Membrane</keyword>
<feature type="transmembrane region" description="Helical" evidence="1">
    <location>
        <begin position="6"/>
        <end position="32"/>
    </location>
</feature>
<sequence length="82" mass="9432">MRTLLIGAVIFGSLVLALSAVAGTIFIVIRILRGGLSREEREILSEETRMIQDIYQGLSKMERRLDTLETILLDRERKEREE</sequence>
<proteinExistence type="predicted"/>
<evidence type="ECO:0008006" key="4">
    <source>
        <dbReference type="Google" id="ProtNLM"/>
    </source>
</evidence>
<dbReference type="Proteomes" id="UP000663722">
    <property type="component" value="Chromosome"/>
</dbReference>
<protein>
    <recommendedName>
        <fullName evidence="4">Phage-shock protein</fullName>
    </recommendedName>
</protein>
<evidence type="ECO:0000313" key="3">
    <source>
        <dbReference type="Proteomes" id="UP000663722"/>
    </source>
</evidence>
<keyword evidence="3" id="KW-1185">Reference proteome</keyword>
<organism evidence="2 3">
    <name type="scientific">Desulfonema magnum</name>
    <dbReference type="NCBI Taxonomy" id="45655"/>
    <lineage>
        <taxon>Bacteria</taxon>
        <taxon>Pseudomonadati</taxon>
        <taxon>Thermodesulfobacteriota</taxon>
        <taxon>Desulfobacteria</taxon>
        <taxon>Desulfobacterales</taxon>
        <taxon>Desulfococcaceae</taxon>
        <taxon>Desulfonema</taxon>
    </lineage>
</organism>
<keyword evidence="1" id="KW-0812">Transmembrane</keyword>
<accession>A0A975BVM5</accession>
<evidence type="ECO:0000313" key="2">
    <source>
        <dbReference type="EMBL" id="QTA92645.1"/>
    </source>
</evidence>
<evidence type="ECO:0000256" key="1">
    <source>
        <dbReference type="SAM" id="Phobius"/>
    </source>
</evidence>
<name>A0A975BVM5_9BACT</name>
<reference evidence="2" key="1">
    <citation type="journal article" date="2021" name="Microb. Physiol.">
        <title>Proteogenomic Insights into the Physiology of Marine, Sulfate-Reducing, Filamentous Desulfonema limicola and Desulfonema magnum.</title>
        <authorList>
            <person name="Schnaars V."/>
            <person name="Wohlbrand L."/>
            <person name="Scheve S."/>
            <person name="Hinrichs C."/>
            <person name="Reinhardt R."/>
            <person name="Rabus R."/>
        </authorList>
    </citation>
    <scope>NUCLEOTIDE SEQUENCE</scope>
    <source>
        <strain evidence="2">4be13</strain>
    </source>
</reference>
<dbReference type="RefSeq" id="WP_207679924.1">
    <property type="nucleotide sequence ID" value="NZ_CP061800.1"/>
</dbReference>
<gene>
    <name evidence="2" type="ORF">dnm_087320</name>
</gene>
<dbReference type="EMBL" id="CP061800">
    <property type="protein sequence ID" value="QTA92645.1"/>
    <property type="molecule type" value="Genomic_DNA"/>
</dbReference>
<keyword evidence="1" id="KW-1133">Transmembrane helix</keyword>